<name>B6K2T1_SCHJY</name>
<feature type="compositionally biased region" description="Polar residues" evidence="1">
    <location>
        <begin position="754"/>
        <end position="770"/>
    </location>
</feature>
<dbReference type="InterPro" id="IPR018892">
    <property type="entry name" value="Retro-transposon_transp_CS"/>
</dbReference>
<evidence type="ECO:0000313" key="2">
    <source>
        <dbReference type="EMBL" id="EEB08571.1"/>
    </source>
</evidence>
<feature type="compositionally biased region" description="Basic and acidic residues" evidence="1">
    <location>
        <begin position="66"/>
        <end position="75"/>
    </location>
</feature>
<feature type="compositionally biased region" description="Low complexity" evidence="1">
    <location>
        <begin position="485"/>
        <end position="498"/>
    </location>
</feature>
<gene>
    <name evidence="3" type="primary">nup124</name>
    <name evidence="2" type="ORF">SJAG_03729</name>
</gene>
<feature type="compositionally biased region" description="Basic and acidic residues" evidence="1">
    <location>
        <begin position="570"/>
        <end position="583"/>
    </location>
</feature>
<dbReference type="eggNOG" id="KOG4719">
    <property type="taxonomic scope" value="Eukaryota"/>
</dbReference>
<feature type="compositionally biased region" description="Low complexity" evidence="1">
    <location>
        <begin position="771"/>
        <end position="790"/>
    </location>
</feature>
<feature type="region of interest" description="Disordered" evidence="1">
    <location>
        <begin position="214"/>
        <end position="240"/>
    </location>
</feature>
<feature type="compositionally biased region" description="Polar residues" evidence="1">
    <location>
        <begin position="1015"/>
        <end position="1025"/>
    </location>
</feature>
<dbReference type="OMA" id="TPHYLGK"/>
<feature type="region of interest" description="Disordered" evidence="1">
    <location>
        <begin position="818"/>
        <end position="1043"/>
    </location>
</feature>
<feature type="compositionally biased region" description="Basic and acidic residues" evidence="1">
    <location>
        <begin position="733"/>
        <end position="744"/>
    </location>
</feature>
<dbReference type="STRING" id="402676.B6K2T1"/>
<feature type="compositionally biased region" description="Low complexity" evidence="1">
    <location>
        <begin position="617"/>
        <end position="630"/>
    </location>
</feature>
<dbReference type="RefSeq" id="XP_002174864.1">
    <property type="nucleotide sequence ID" value="XM_002174828.2"/>
</dbReference>
<feature type="compositionally biased region" description="Polar residues" evidence="1">
    <location>
        <begin position="853"/>
        <end position="872"/>
    </location>
</feature>
<dbReference type="VEuPathDB" id="FungiDB:SJAG_03729"/>
<feature type="compositionally biased region" description="Low complexity" evidence="1">
    <location>
        <begin position="687"/>
        <end position="713"/>
    </location>
</feature>
<reference evidence="2 4" key="1">
    <citation type="journal article" date="2011" name="Science">
        <title>Comparative functional genomics of the fission yeasts.</title>
        <authorList>
            <person name="Rhind N."/>
            <person name="Chen Z."/>
            <person name="Yassour M."/>
            <person name="Thompson D.A."/>
            <person name="Haas B.J."/>
            <person name="Habib N."/>
            <person name="Wapinski I."/>
            <person name="Roy S."/>
            <person name="Lin M.F."/>
            <person name="Heiman D.I."/>
            <person name="Young S.K."/>
            <person name="Furuya K."/>
            <person name="Guo Y."/>
            <person name="Pidoux A."/>
            <person name="Chen H.M."/>
            <person name="Robbertse B."/>
            <person name="Goldberg J.M."/>
            <person name="Aoki K."/>
            <person name="Bayne E.H."/>
            <person name="Berlin A.M."/>
            <person name="Desjardins C.A."/>
            <person name="Dobbs E."/>
            <person name="Dukaj L."/>
            <person name="Fan L."/>
            <person name="FitzGerald M.G."/>
            <person name="French C."/>
            <person name="Gujja S."/>
            <person name="Hansen K."/>
            <person name="Keifenheim D."/>
            <person name="Levin J.Z."/>
            <person name="Mosher R.A."/>
            <person name="Mueller C.A."/>
            <person name="Pfiffner J."/>
            <person name="Priest M."/>
            <person name="Russ C."/>
            <person name="Smialowska A."/>
            <person name="Swoboda P."/>
            <person name="Sykes S.M."/>
            <person name="Vaughn M."/>
            <person name="Vengrova S."/>
            <person name="Yoder R."/>
            <person name="Zeng Q."/>
            <person name="Allshire R."/>
            <person name="Baulcombe D."/>
            <person name="Birren B.W."/>
            <person name="Brown W."/>
            <person name="Ekwall K."/>
            <person name="Kellis M."/>
            <person name="Leatherwood J."/>
            <person name="Levin H."/>
            <person name="Margalit H."/>
            <person name="Martienssen R."/>
            <person name="Nieduszynski C.A."/>
            <person name="Spatafora J.W."/>
            <person name="Friedman N."/>
            <person name="Dalgaard J.Z."/>
            <person name="Baumann P."/>
            <person name="Niki H."/>
            <person name="Regev A."/>
            <person name="Nusbaum C."/>
        </authorList>
    </citation>
    <scope>NUCLEOTIDE SEQUENCE [LARGE SCALE GENOMIC DNA]</scope>
    <source>
        <strain evidence="4">yFS275 / FY16936</strain>
    </source>
</reference>
<feature type="compositionally biased region" description="Low complexity" evidence="1">
    <location>
        <begin position="342"/>
        <end position="355"/>
    </location>
</feature>
<feature type="region of interest" description="Disordered" evidence="1">
    <location>
        <begin position="394"/>
        <end position="802"/>
    </location>
</feature>
<evidence type="ECO:0000313" key="4">
    <source>
        <dbReference type="Proteomes" id="UP000001744"/>
    </source>
</evidence>
<evidence type="ECO:0000256" key="1">
    <source>
        <dbReference type="SAM" id="MobiDB-lite"/>
    </source>
</evidence>
<dbReference type="Pfam" id="PF10599">
    <property type="entry name" value="Nup_retrotrp_bd"/>
    <property type="match status" value="1"/>
</dbReference>
<dbReference type="HOGENOM" id="CLU_275466_0_0_1"/>
<feature type="compositionally biased region" description="Polar residues" evidence="1">
    <location>
        <begin position="974"/>
        <end position="997"/>
    </location>
</feature>
<dbReference type="JaponicusDB" id="SJAG_03729">
    <property type="gene designation" value="nup124"/>
</dbReference>
<feature type="compositionally biased region" description="Low complexity" evidence="1">
    <location>
        <begin position="998"/>
        <end position="1014"/>
    </location>
</feature>
<feature type="region of interest" description="Disordered" evidence="1">
    <location>
        <begin position="44"/>
        <end position="131"/>
    </location>
</feature>
<feature type="compositionally biased region" description="Polar residues" evidence="1">
    <location>
        <begin position="435"/>
        <end position="446"/>
    </location>
</feature>
<feature type="compositionally biased region" description="Basic and acidic residues" evidence="1">
    <location>
        <begin position="397"/>
        <end position="421"/>
    </location>
</feature>
<evidence type="ECO:0000313" key="3">
    <source>
        <dbReference type="JaponicusDB" id="SJAG_03729"/>
    </source>
</evidence>
<feature type="compositionally biased region" description="Polar residues" evidence="1">
    <location>
        <begin position="655"/>
        <end position="670"/>
    </location>
</feature>
<keyword evidence="4" id="KW-1185">Reference proteome</keyword>
<dbReference type="AlphaFoldDB" id="B6K2T1"/>
<feature type="region of interest" description="Disordered" evidence="1">
    <location>
        <begin position="1"/>
        <end position="27"/>
    </location>
</feature>
<accession>B6K2T1</accession>
<feature type="compositionally biased region" description="Low complexity" evidence="1">
    <location>
        <begin position="835"/>
        <end position="851"/>
    </location>
</feature>
<dbReference type="GeneID" id="7052245"/>
<feature type="compositionally biased region" description="Low complexity" evidence="1">
    <location>
        <begin position="943"/>
        <end position="956"/>
    </location>
</feature>
<feature type="region of interest" description="Disordered" evidence="1">
    <location>
        <begin position="335"/>
        <end position="357"/>
    </location>
</feature>
<dbReference type="Proteomes" id="UP000001744">
    <property type="component" value="Unassembled WGS sequence"/>
</dbReference>
<dbReference type="EMBL" id="KE651167">
    <property type="protein sequence ID" value="EEB08571.1"/>
    <property type="molecule type" value="Genomic_DNA"/>
</dbReference>
<feature type="compositionally biased region" description="Polar residues" evidence="1">
    <location>
        <begin position="530"/>
        <end position="540"/>
    </location>
</feature>
<dbReference type="OrthoDB" id="185618at2759"/>
<protein>
    <submittedName>
        <fullName evidence="2">Nucleoporin Nup124</fullName>
    </submittedName>
</protein>
<organism evidence="2 4">
    <name type="scientific">Schizosaccharomyces japonicus (strain yFS275 / FY16936)</name>
    <name type="common">Fission yeast</name>
    <dbReference type="NCBI Taxonomy" id="402676"/>
    <lineage>
        <taxon>Eukaryota</taxon>
        <taxon>Fungi</taxon>
        <taxon>Dikarya</taxon>
        <taxon>Ascomycota</taxon>
        <taxon>Taphrinomycotina</taxon>
        <taxon>Schizosaccharomycetes</taxon>
        <taxon>Schizosaccharomycetales</taxon>
        <taxon>Schizosaccharomycetaceae</taxon>
        <taxon>Schizosaccharomyces</taxon>
    </lineage>
</organism>
<sequence>MPPVVSQPRKRSSKNGSPYERHSKRKRTLLSSVKSVFTSILKPFMGQLDSTEEQEDSYSSSRKSHVRENTEKSLFDAELTPHYLGKTPQMIKVSRAPRSRNHDYGQLHDSMTPKKQLPVSKSSENDHSHTAAHTNGFASEINAAAVTNNLVLPASVAETMIPGKSVDLLHSARRPIPSTSRDLKIREHAVKAPVQKEESKKDVHALEEQFSASTTDIQPFKKQTRKHARASKDESKRKHIRSTAASCHNCCPHCHHRIDQGIDVHALRPVKKQMVDAEVQTVTPFERDEEGSLLMDREISILNPNSSRVFRGSSSTTPRRRGYRTVFTAVDEDLDEIFGNDSEPSPVKESPKPSSTLSSAFNLKKTFAEKPSLPNTGATFEELKQSVPVSKIAQAAKKPEEKQKEVATKEENQKTAPEKVVKFAPTDIKVPPPVQEQTNATSAPETTKTKTKSENVPSVPSFFKVPAPKEVSFAVPEKKQEKETPSFSFASTTTPAPSVATEKRDEKETQPAAAKPFSFFPNTEKKPTSEADSVTSSKTPAFSFGQAASKEPSTQPKPSFSFGGLAKPVQARESKPDEPKESSSQKQDTQKPVFSFGAPLGKPVVPELKKDKAAAESTTPKFSFSTSKPSEQASDKASEPSTASISKPAGGFSFSFGSTKPTDVQNTTAPLVTEKEKPAATGESKPSSTFSAGGFSFGAPKDSSSTSVPSTTPKFNFGVPPSTASKSETAPEGLKKEEPSKAETVKPFTFGIKPTSTPSADVTKPSVTAPSTGFNFGSTGSGFGSLSAGTKDNNATGKTAEQKPAFSFGAVKTEAPTAKPAPVFNFSAPTKPAEASASMTTNNTTAPSAPSFSFGSTNAAAPSTTGFSFGQQSTAGAPAAAPVASGATPAPSFSFGSAAGTSAGFGSQNTAAPAFGSTPFQSAPAPATPFGASNTGFGSAKPATGGFSFSAGTSSAPSMAFNGANNAPAPSMNFGANQAPNPTPSGFTFGASSNSLNTTPSAPGTPSTGAAGTPFQFNMGSTNSQPAPPAGRKIAVPRSRKKR</sequence>
<proteinExistence type="predicted"/>
<feature type="compositionally biased region" description="Low complexity" evidence="1">
    <location>
        <begin position="873"/>
        <end position="907"/>
    </location>
</feature>